<feature type="region of interest" description="Disordered" evidence="1">
    <location>
        <begin position="1"/>
        <end position="22"/>
    </location>
</feature>
<accession>A0ABU0F126</accession>
<proteinExistence type="predicted"/>
<dbReference type="SUPFAM" id="SSF46785">
    <property type="entry name" value="Winged helix' DNA-binding domain"/>
    <property type="match status" value="1"/>
</dbReference>
<dbReference type="GO" id="GO:0003677">
    <property type="term" value="F:DNA binding"/>
    <property type="evidence" value="ECO:0007669"/>
    <property type="project" value="UniProtKB-KW"/>
</dbReference>
<name>A0ABU0F126_9PSEU</name>
<gene>
    <name evidence="3" type="ORF">FB470_004809</name>
</gene>
<evidence type="ECO:0000313" key="4">
    <source>
        <dbReference type="Proteomes" id="UP001229651"/>
    </source>
</evidence>
<dbReference type="Proteomes" id="UP001229651">
    <property type="component" value="Unassembled WGS sequence"/>
</dbReference>
<organism evidence="3 4">
    <name type="scientific">Amycolatopsis thermophila</name>
    <dbReference type="NCBI Taxonomy" id="206084"/>
    <lineage>
        <taxon>Bacteria</taxon>
        <taxon>Bacillati</taxon>
        <taxon>Actinomycetota</taxon>
        <taxon>Actinomycetes</taxon>
        <taxon>Pseudonocardiales</taxon>
        <taxon>Pseudonocardiaceae</taxon>
        <taxon>Amycolatopsis</taxon>
    </lineage>
</organism>
<protein>
    <submittedName>
        <fullName evidence="3">DNA-binding transcriptional ArsR family regulator</fullName>
    </submittedName>
</protein>
<keyword evidence="3" id="KW-0238">DNA-binding</keyword>
<dbReference type="InterPro" id="IPR036388">
    <property type="entry name" value="WH-like_DNA-bd_sf"/>
</dbReference>
<dbReference type="InterPro" id="IPR001845">
    <property type="entry name" value="HTH_ArsR_DNA-bd_dom"/>
</dbReference>
<reference evidence="3 4" key="1">
    <citation type="submission" date="2023-07" db="EMBL/GenBank/DDBJ databases">
        <title>Sequencing the genomes of 1000 actinobacteria strains.</title>
        <authorList>
            <person name="Klenk H.-P."/>
        </authorList>
    </citation>
    <scope>NUCLEOTIDE SEQUENCE [LARGE SCALE GENOMIC DNA]</scope>
    <source>
        <strain evidence="3 4">DSM 45805</strain>
    </source>
</reference>
<evidence type="ECO:0000313" key="3">
    <source>
        <dbReference type="EMBL" id="MDQ0380815.1"/>
    </source>
</evidence>
<evidence type="ECO:0000256" key="1">
    <source>
        <dbReference type="SAM" id="MobiDB-lite"/>
    </source>
</evidence>
<feature type="domain" description="HTH arsR-type" evidence="2">
    <location>
        <begin position="32"/>
        <end position="111"/>
    </location>
</feature>
<dbReference type="Gene3D" id="1.10.10.10">
    <property type="entry name" value="Winged helix-like DNA-binding domain superfamily/Winged helix DNA-binding domain"/>
    <property type="match status" value="1"/>
</dbReference>
<dbReference type="PRINTS" id="PR00778">
    <property type="entry name" value="HTHARSR"/>
</dbReference>
<dbReference type="InterPro" id="IPR036390">
    <property type="entry name" value="WH_DNA-bd_sf"/>
</dbReference>
<dbReference type="SMART" id="SM00418">
    <property type="entry name" value="HTH_ARSR"/>
    <property type="match status" value="1"/>
</dbReference>
<dbReference type="EMBL" id="JAUSUT010000001">
    <property type="protein sequence ID" value="MDQ0380815.1"/>
    <property type="molecule type" value="Genomic_DNA"/>
</dbReference>
<dbReference type="CDD" id="cd00090">
    <property type="entry name" value="HTH_ARSR"/>
    <property type="match status" value="1"/>
</dbReference>
<dbReference type="InterPro" id="IPR011991">
    <property type="entry name" value="ArsR-like_HTH"/>
</dbReference>
<evidence type="ECO:0000259" key="2">
    <source>
        <dbReference type="SMART" id="SM00418"/>
    </source>
</evidence>
<sequence length="120" mass="13389">MEVDQMSVRQSSNSARARGLTHVHPRDVSLQDALTAVADPVRRAILRELAELPDWTKACGTFDLPVTKATRSHHFAVLRAAGLIEQRDEGPRRLNRLRRPEFDDAFPGLLDLVLANPSGR</sequence>
<keyword evidence="4" id="KW-1185">Reference proteome</keyword>
<comment type="caution">
    <text evidence="3">The sequence shown here is derived from an EMBL/GenBank/DDBJ whole genome shotgun (WGS) entry which is preliminary data.</text>
</comment>